<reference evidence="3 4" key="2">
    <citation type="submission" date="2020-03" db="EMBL/GenBank/DDBJ databases">
        <authorList>
            <person name="Ichikawa N."/>
            <person name="Kimura A."/>
            <person name="Kitahashi Y."/>
            <person name="Uohara A."/>
        </authorList>
    </citation>
    <scope>NUCLEOTIDE SEQUENCE [LARGE SCALE GENOMIC DNA]</scope>
    <source>
        <strain evidence="3 4">NBRC 108639</strain>
    </source>
</reference>
<evidence type="ECO:0000259" key="2">
    <source>
        <dbReference type="PROSITE" id="PS50837"/>
    </source>
</evidence>
<feature type="compositionally biased region" description="Low complexity" evidence="1">
    <location>
        <begin position="1"/>
        <end position="11"/>
    </location>
</feature>
<dbReference type="EMBL" id="BLPF01000001">
    <property type="protein sequence ID" value="GFJ77784.1"/>
    <property type="molecule type" value="Genomic_DNA"/>
</dbReference>
<dbReference type="Gene3D" id="3.40.50.300">
    <property type="entry name" value="P-loop containing nucleotide triphosphate hydrolases"/>
    <property type="match status" value="1"/>
</dbReference>
<dbReference type="Proteomes" id="UP000482800">
    <property type="component" value="Unassembled WGS sequence"/>
</dbReference>
<dbReference type="PANTHER" id="PTHR46844">
    <property type="entry name" value="SLR5058 PROTEIN"/>
    <property type="match status" value="1"/>
</dbReference>
<evidence type="ECO:0000256" key="1">
    <source>
        <dbReference type="SAM" id="MobiDB-lite"/>
    </source>
</evidence>
<dbReference type="InterPro" id="IPR007111">
    <property type="entry name" value="NACHT_NTPase"/>
</dbReference>
<feature type="domain" description="NACHT" evidence="2">
    <location>
        <begin position="202"/>
        <end position="330"/>
    </location>
</feature>
<evidence type="ECO:0000313" key="4">
    <source>
        <dbReference type="Proteomes" id="UP000482800"/>
    </source>
</evidence>
<dbReference type="InterPro" id="IPR011989">
    <property type="entry name" value="ARM-like"/>
</dbReference>
<gene>
    <name evidence="3" type="ORF">Phou_019640</name>
</gene>
<dbReference type="SMART" id="SM00567">
    <property type="entry name" value="EZ_HEAT"/>
    <property type="match status" value="4"/>
</dbReference>
<comment type="caution">
    <text evidence="3">The sequence shown here is derived from an EMBL/GenBank/DDBJ whole genome shotgun (WGS) entry which is preliminary data.</text>
</comment>
<keyword evidence="4" id="KW-1185">Reference proteome</keyword>
<dbReference type="PANTHER" id="PTHR46844:SF1">
    <property type="entry name" value="SLR5058 PROTEIN"/>
    <property type="match status" value="1"/>
</dbReference>
<dbReference type="PROSITE" id="PS50837">
    <property type="entry name" value="NACHT"/>
    <property type="match status" value="1"/>
</dbReference>
<name>A0A6V8K261_9ACTN</name>
<protein>
    <recommendedName>
        <fullName evidence="2">NACHT domain-containing protein</fullName>
    </recommendedName>
</protein>
<dbReference type="InterPro" id="IPR027417">
    <property type="entry name" value="P-loop_NTPase"/>
</dbReference>
<dbReference type="Gene3D" id="1.25.10.10">
    <property type="entry name" value="Leucine-rich Repeat Variant"/>
    <property type="match status" value="1"/>
</dbReference>
<dbReference type="Pfam" id="PF05729">
    <property type="entry name" value="NACHT"/>
    <property type="match status" value="1"/>
</dbReference>
<organism evidence="3 4">
    <name type="scientific">Phytohabitans houttuyneae</name>
    <dbReference type="NCBI Taxonomy" id="1076126"/>
    <lineage>
        <taxon>Bacteria</taxon>
        <taxon>Bacillati</taxon>
        <taxon>Actinomycetota</taxon>
        <taxon>Actinomycetes</taxon>
        <taxon>Micromonosporales</taxon>
        <taxon>Micromonosporaceae</taxon>
    </lineage>
</organism>
<dbReference type="RefSeq" id="WP_173055370.1">
    <property type="nucleotide sequence ID" value="NZ_BAABGO010000036.1"/>
</dbReference>
<evidence type="ECO:0000313" key="3">
    <source>
        <dbReference type="EMBL" id="GFJ77784.1"/>
    </source>
</evidence>
<accession>A0A6V8K261</accession>
<reference evidence="3 4" key="1">
    <citation type="submission" date="2020-03" db="EMBL/GenBank/DDBJ databases">
        <title>Whole genome shotgun sequence of Phytohabitans houttuyneae NBRC 108639.</title>
        <authorList>
            <person name="Komaki H."/>
            <person name="Tamura T."/>
        </authorList>
    </citation>
    <scope>NUCLEOTIDE SEQUENCE [LARGE SCALE GENOMIC DNA]</scope>
    <source>
        <strain evidence="3 4">NBRC 108639</strain>
    </source>
</reference>
<proteinExistence type="predicted"/>
<dbReference type="SUPFAM" id="SSF52540">
    <property type="entry name" value="P-loop containing nucleoside triphosphate hydrolases"/>
    <property type="match status" value="1"/>
</dbReference>
<sequence>MPLSPWALAPTPTAPPGQSAGGVPVDVVVALIALAGVLVSAALGFWQWRRSQAAQRALEAERAERERDRLRYEDQLSRERALWDDSRQAAREVERVEEAALHEARRAAAKASDLRQSAEHYRTLLVEELRRLKILDMSKPLDLEALYVQLQVREEATRFASQEEMEALAQGTPERLLELSAKHAKDAQATAMRPEDAVRRFGRFVVLGDPGAGKTTMLRHLALRTARGEITPALTLPIYVELREFVDSGMGDVIAYAAHSCEHRYGFTGALDHLHEQLATGRAALLLDGLDEVLGGGSADEAERAYQLVAAEVDRIATRFPGAPIAVTCRRAGWRGGLRAFQVLDVLDFAWPQIVTFVENWFAADRTRAAGLKGALQANVRMSSLAANPLILSLVAIVYERDLELPERRAKLYDRCVEVLLKEWDSHRGIRRFGRFTTDRKRDLLEEIAWHFHGLGLRYYPERDLLAVIEDFLPTIDIEPAHAREILDEIAAQYGLLKIQATGWYGFLHLTLQEYFAAVSASERGPDAVAAVVAHRHDPWWEEVLLLLAGRAADASGLLLGVLGRDPTDLEPPAAGEPLAADDDILRQDLMLAARCLIGTPKVNLRWLRPAIIDATYDWMLSTPSESVAMDAARVLVSIGGRMLHDRLLDCLADREVAMLRRAWIADALGDSGSVRIAAALTGMLASWDLDRDEDDAYPATYMVRAIRRIGYAPAGDVLVGLLSGPRVDYNYNWSSTLAEAIATLAGASGAQRLLEVSDNVPEPTRYTRNDLIRGLKHSRDVATGERLLARIPSAPPEDVGAYVTAALGILGPAAARHVLDSLLKRSDTGWLEADPAALSAFTAKPSPDLVVPLTEAISDRRRAPELRWALVSVLEALPESVPTLLEIISRDAVDLWTRLCAATALGSLQHDAGRPALREALDELADGRLDGLWALGDYAIAPRIASAMVEIGDEALVQRKLVSMVQEVLSSASDRYDLDQFRLDTLLPALALTNLGRISKTVNDLIQAAVTADGILGTTWAEHIARADSVPVLLGMLRPETHDKVYAGHLLRIVARVVDDVQHVPQLLTLRQDPVHRGRVDDVFAALSRRCQVRIFEDGRVVEVRQPPA</sequence>
<feature type="region of interest" description="Disordered" evidence="1">
    <location>
        <begin position="1"/>
        <end position="20"/>
    </location>
</feature>
<dbReference type="AlphaFoldDB" id="A0A6V8K261"/>
<dbReference type="InterPro" id="IPR004155">
    <property type="entry name" value="PBS_lyase_HEAT"/>
</dbReference>